<dbReference type="CDD" id="cd00170">
    <property type="entry name" value="SEC14"/>
    <property type="match status" value="1"/>
</dbReference>
<dbReference type="OrthoDB" id="8169913at2759"/>
<evidence type="ECO:0000313" key="3">
    <source>
        <dbReference type="EMBL" id="KAB0797735.1"/>
    </source>
</evidence>
<reference evidence="3" key="3">
    <citation type="submission" date="2019-08" db="EMBL/GenBank/DDBJ databases">
        <authorList>
            <consortium name="Photinus pyralis genome working group"/>
            <person name="Fallon T.R."/>
            <person name="Sander Lower S.E."/>
            <person name="Weng J.-K."/>
        </authorList>
    </citation>
    <scope>NUCLEOTIDE SEQUENCE</scope>
    <source>
        <strain evidence="3">1611_PpyrPB1</strain>
        <tissue evidence="3">Whole body</tissue>
    </source>
</reference>
<dbReference type="InterPro" id="IPR036865">
    <property type="entry name" value="CRAL-TRIO_dom_sf"/>
</dbReference>
<accession>A0A1Y1LM03</accession>
<dbReference type="EMBL" id="GEZM01055769">
    <property type="protein sequence ID" value="JAV72945.1"/>
    <property type="molecule type" value="Transcribed_RNA"/>
</dbReference>
<dbReference type="Proteomes" id="UP000327044">
    <property type="component" value="Unassembled WGS sequence"/>
</dbReference>
<protein>
    <recommendedName>
        <fullName evidence="1">CRAL-TRIO domain-containing protein</fullName>
    </recommendedName>
</protein>
<evidence type="ECO:0000259" key="1">
    <source>
        <dbReference type="PROSITE" id="PS50191"/>
    </source>
</evidence>
<dbReference type="AlphaFoldDB" id="A0A1Y1LM03"/>
<dbReference type="InParanoid" id="A0A1Y1LM03"/>
<dbReference type="Gene3D" id="1.10.8.20">
    <property type="entry name" value="N-terminal domain of phosphatidylinositol transfer protein sec14p"/>
    <property type="match status" value="1"/>
</dbReference>
<organism evidence="2">
    <name type="scientific">Photinus pyralis</name>
    <name type="common">Common eastern firefly</name>
    <name type="synonym">Lampyris pyralis</name>
    <dbReference type="NCBI Taxonomy" id="7054"/>
    <lineage>
        <taxon>Eukaryota</taxon>
        <taxon>Metazoa</taxon>
        <taxon>Ecdysozoa</taxon>
        <taxon>Arthropoda</taxon>
        <taxon>Hexapoda</taxon>
        <taxon>Insecta</taxon>
        <taxon>Pterygota</taxon>
        <taxon>Neoptera</taxon>
        <taxon>Endopterygota</taxon>
        <taxon>Coleoptera</taxon>
        <taxon>Polyphaga</taxon>
        <taxon>Elateriformia</taxon>
        <taxon>Elateroidea</taxon>
        <taxon>Lampyridae</taxon>
        <taxon>Lampyrinae</taxon>
        <taxon>Photinus</taxon>
    </lineage>
</organism>
<dbReference type="GO" id="GO:1902936">
    <property type="term" value="F:phosphatidylinositol bisphosphate binding"/>
    <property type="evidence" value="ECO:0007669"/>
    <property type="project" value="TreeGrafter"/>
</dbReference>
<dbReference type="Gene3D" id="3.40.525.10">
    <property type="entry name" value="CRAL-TRIO lipid binding domain"/>
    <property type="match status" value="1"/>
</dbReference>
<evidence type="ECO:0000313" key="2">
    <source>
        <dbReference type="EMBL" id="JAV72945.1"/>
    </source>
</evidence>
<dbReference type="Pfam" id="PF00650">
    <property type="entry name" value="CRAL_TRIO"/>
    <property type="match status" value="1"/>
</dbReference>
<gene>
    <name evidence="3" type="ORF">PPYR_08728</name>
</gene>
<sequence length="310" mass="36235">MYRQLNKVLQKVAEIELNETSSRIASDFDHIRQWMEKQPHLNFEIEDQMLLSFLRCSKFSLERTKERIDCYYTMRTLSPEIYTNRDPLLPEIQLILDTGVLLPLPKPLSDDGPRLLLFTYGSKLNPETMTVSNVIKTMYMIVDILVKEDDRCVIGGINTWSTVKNLPAKYVFHLTAPLIKKYITIAQNGTPIRLKGMYATECPPIFQYVYEVCKLFFTKKLSDRMSIYAQTDCKEFYEKIPKHLMPEEYGGSNGSVKQLTVEWKRKVESYRDWLMKDEERKSNEDLRLGSPRTSSDVFGMEGSFRKLDID</sequence>
<dbReference type="InterPro" id="IPR036273">
    <property type="entry name" value="CRAL/TRIO_N_dom_sf"/>
</dbReference>
<dbReference type="PANTHER" id="PTHR10174">
    <property type="entry name" value="ALPHA-TOCOPHEROL TRANSFER PROTEIN-RELATED"/>
    <property type="match status" value="1"/>
</dbReference>
<evidence type="ECO:0000313" key="4">
    <source>
        <dbReference type="Proteomes" id="UP000327044"/>
    </source>
</evidence>
<dbReference type="EMBL" id="VVIM01000006">
    <property type="protein sequence ID" value="KAB0797735.1"/>
    <property type="molecule type" value="Genomic_DNA"/>
</dbReference>
<reference evidence="3 4" key="2">
    <citation type="journal article" date="2018" name="Elife">
        <title>Firefly genomes illuminate parallel origins of bioluminescence in beetles.</title>
        <authorList>
            <person name="Fallon T.R."/>
            <person name="Lower S.E."/>
            <person name="Chang C.H."/>
            <person name="Bessho-Uehara M."/>
            <person name="Martin G.J."/>
            <person name="Bewick A.J."/>
            <person name="Behringer M."/>
            <person name="Debat H.J."/>
            <person name="Wong I."/>
            <person name="Day J.C."/>
            <person name="Suvorov A."/>
            <person name="Silva C.J."/>
            <person name="Stanger-Hall K.F."/>
            <person name="Hall D.W."/>
            <person name="Schmitz R.J."/>
            <person name="Nelson D.R."/>
            <person name="Lewis S.M."/>
            <person name="Shigenobu S."/>
            <person name="Bybee S.M."/>
            <person name="Larracuente A.M."/>
            <person name="Oba Y."/>
            <person name="Weng J.K."/>
        </authorList>
    </citation>
    <scope>NUCLEOTIDE SEQUENCE [LARGE SCALE GENOMIC DNA]</scope>
    <source>
        <strain evidence="3">1611_PpyrPB1</strain>
        <tissue evidence="3">Whole body</tissue>
    </source>
</reference>
<proteinExistence type="predicted"/>
<dbReference type="PRINTS" id="PR00180">
    <property type="entry name" value="CRETINALDHBP"/>
</dbReference>
<keyword evidence="4" id="KW-1185">Reference proteome</keyword>
<name>A0A1Y1LM03_PHOPY</name>
<reference evidence="2" key="1">
    <citation type="journal article" date="2016" name="Sci. Rep.">
        <title>Molecular characterization of firefly nuptial gifts: a multi-omics approach sheds light on postcopulatory sexual selection.</title>
        <authorList>
            <person name="Al-Wathiqui N."/>
            <person name="Fallon T.R."/>
            <person name="South A."/>
            <person name="Weng J.K."/>
            <person name="Lewis S.M."/>
        </authorList>
    </citation>
    <scope>NUCLEOTIDE SEQUENCE</scope>
</reference>
<dbReference type="PROSITE" id="PS50191">
    <property type="entry name" value="CRAL_TRIO"/>
    <property type="match status" value="1"/>
</dbReference>
<dbReference type="InterPro" id="IPR001251">
    <property type="entry name" value="CRAL-TRIO_dom"/>
</dbReference>
<dbReference type="GO" id="GO:0016020">
    <property type="term" value="C:membrane"/>
    <property type="evidence" value="ECO:0007669"/>
    <property type="project" value="TreeGrafter"/>
</dbReference>
<dbReference type="Gene3D" id="1.20.5.1200">
    <property type="entry name" value="Alpha-tocopherol transfer"/>
    <property type="match status" value="1"/>
</dbReference>
<feature type="domain" description="CRAL-TRIO" evidence="1">
    <location>
        <begin position="89"/>
        <end position="257"/>
    </location>
</feature>
<dbReference type="SUPFAM" id="SSF46938">
    <property type="entry name" value="CRAL/TRIO N-terminal domain"/>
    <property type="match status" value="1"/>
</dbReference>
<dbReference type="SUPFAM" id="SSF52087">
    <property type="entry name" value="CRAL/TRIO domain"/>
    <property type="match status" value="1"/>
</dbReference>
<dbReference type="PANTHER" id="PTHR10174:SF216">
    <property type="entry name" value="CRAL-TRIO DOMAIN-CONTAINING PROTEIN-RELATED"/>
    <property type="match status" value="1"/>
</dbReference>